<sequence length="181" mass="21367">MQYTQTLTSLDFLIDVKKIIECTTNYSSDEWDLFDGRTRLKNTKTLPYYHIKKNDQLKMMVAVYQIFISFGGRTLEDDKSLAFYCIEEEFTLRDLIIRPELHRIETRLCEMEDLLRERGAQLHAKEGITEDIEDIFSGGRLQDDRRQVDHSIQWDSNLQLPKSHCHEAICENAFNLENHFG</sequence>
<comment type="caution">
    <text evidence="1">The sequence shown here is derived from an EMBL/GenBank/DDBJ whole genome shotgun (WGS) entry which is preliminary data.</text>
</comment>
<accession>A0ACC1AYW6</accession>
<name>A0ACC1AYW6_9ROSI</name>
<organism evidence="1 2">
    <name type="scientific">Pistacia atlantica</name>
    <dbReference type="NCBI Taxonomy" id="434234"/>
    <lineage>
        <taxon>Eukaryota</taxon>
        <taxon>Viridiplantae</taxon>
        <taxon>Streptophyta</taxon>
        <taxon>Embryophyta</taxon>
        <taxon>Tracheophyta</taxon>
        <taxon>Spermatophyta</taxon>
        <taxon>Magnoliopsida</taxon>
        <taxon>eudicotyledons</taxon>
        <taxon>Gunneridae</taxon>
        <taxon>Pentapetalae</taxon>
        <taxon>rosids</taxon>
        <taxon>malvids</taxon>
        <taxon>Sapindales</taxon>
        <taxon>Anacardiaceae</taxon>
        <taxon>Pistacia</taxon>
    </lineage>
</organism>
<dbReference type="Proteomes" id="UP001164250">
    <property type="component" value="Chromosome 7"/>
</dbReference>
<proteinExistence type="predicted"/>
<evidence type="ECO:0000313" key="2">
    <source>
        <dbReference type="Proteomes" id="UP001164250"/>
    </source>
</evidence>
<gene>
    <name evidence="1" type="ORF">Patl1_25633</name>
</gene>
<evidence type="ECO:0000313" key="1">
    <source>
        <dbReference type="EMBL" id="KAJ0091840.1"/>
    </source>
</evidence>
<dbReference type="EMBL" id="CM047903">
    <property type="protein sequence ID" value="KAJ0091840.1"/>
    <property type="molecule type" value="Genomic_DNA"/>
</dbReference>
<reference evidence="2" key="1">
    <citation type="journal article" date="2023" name="G3 (Bethesda)">
        <title>Genome assembly and association tests identify interacting loci associated with vigor, precocity, and sex in interspecific pistachio rootstocks.</title>
        <authorList>
            <person name="Palmer W."/>
            <person name="Jacygrad E."/>
            <person name="Sagayaradj S."/>
            <person name="Cavanaugh K."/>
            <person name="Han R."/>
            <person name="Bertier L."/>
            <person name="Beede B."/>
            <person name="Kafkas S."/>
            <person name="Golino D."/>
            <person name="Preece J."/>
            <person name="Michelmore R."/>
        </authorList>
    </citation>
    <scope>NUCLEOTIDE SEQUENCE [LARGE SCALE GENOMIC DNA]</scope>
</reference>
<keyword evidence="2" id="KW-1185">Reference proteome</keyword>
<protein>
    <submittedName>
        <fullName evidence="1">Uncharacterized protein</fullName>
    </submittedName>
</protein>